<evidence type="ECO:0000256" key="1">
    <source>
        <dbReference type="SAM" id="MobiDB-lite"/>
    </source>
</evidence>
<dbReference type="EMBL" id="BAAARJ010000044">
    <property type="protein sequence ID" value="GAA2640907.1"/>
    <property type="molecule type" value="Genomic_DNA"/>
</dbReference>
<evidence type="ECO:0000313" key="3">
    <source>
        <dbReference type="Proteomes" id="UP001501447"/>
    </source>
</evidence>
<name>A0ABN3R168_9ACTN</name>
<evidence type="ECO:0000313" key="2">
    <source>
        <dbReference type="EMBL" id="GAA2640907.1"/>
    </source>
</evidence>
<proteinExistence type="predicted"/>
<keyword evidence="3" id="KW-1185">Reference proteome</keyword>
<evidence type="ECO:0008006" key="4">
    <source>
        <dbReference type="Google" id="ProtNLM"/>
    </source>
</evidence>
<accession>A0ABN3R168</accession>
<protein>
    <recommendedName>
        <fullName evidence="4">Transposase</fullName>
    </recommendedName>
</protein>
<comment type="caution">
    <text evidence="2">The sequence shown here is derived from an EMBL/GenBank/DDBJ whole genome shotgun (WGS) entry which is preliminary data.</text>
</comment>
<reference evidence="2 3" key="1">
    <citation type="journal article" date="2019" name="Int. J. Syst. Evol. Microbiol.">
        <title>The Global Catalogue of Microorganisms (GCM) 10K type strain sequencing project: providing services to taxonomists for standard genome sequencing and annotation.</title>
        <authorList>
            <consortium name="The Broad Institute Genomics Platform"/>
            <consortium name="The Broad Institute Genome Sequencing Center for Infectious Disease"/>
            <person name="Wu L."/>
            <person name="Ma J."/>
        </authorList>
    </citation>
    <scope>NUCLEOTIDE SEQUENCE [LARGE SCALE GENOMIC DNA]</scope>
    <source>
        <strain evidence="2 3">JCM 16373</strain>
    </source>
</reference>
<organism evidence="2 3">
    <name type="scientific">Streptomyces axinellae</name>
    <dbReference type="NCBI Taxonomy" id="552788"/>
    <lineage>
        <taxon>Bacteria</taxon>
        <taxon>Bacillati</taxon>
        <taxon>Actinomycetota</taxon>
        <taxon>Actinomycetes</taxon>
        <taxon>Kitasatosporales</taxon>
        <taxon>Streptomycetaceae</taxon>
        <taxon>Streptomyces</taxon>
    </lineage>
</organism>
<feature type="region of interest" description="Disordered" evidence="1">
    <location>
        <begin position="105"/>
        <end position="124"/>
    </location>
</feature>
<gene>
    <name evidence="2" type="ORF">GCM10009863_67650</name>
</gene>
<dbReference type="Proteomes" id="UP001501447">
    <property type="component" value="Unassembled WGS sequence"/>
</dbReference>
<sequence>MANVRAGAQLAGVHPRVVWCWLDAVRGEGRLQRRARSRFELSDQAWEVLAQAGGNVVVLYRHLKDVASGGDAGPVPAGGRRARCRLGETLHRVVRRELDAGRALPDPRVTRLARAEQQNPTGSR</sequence>